<evidence type="ECO:0000256" key="2">
    <source>
        <dbReference type="ARBA" id="ARBA00004370"/>
    </source>
</evidence>
<evidence type="ECO:0000256" key="11">
    <source>
        <dbReference type="ARBA" id="ARBA00023306"/>
    </source>
</evidence>
<feature type="domain" description="PAS" evidence="15">
    <location>
        <begin position="156"/>
        <end position="226"/>
    </location>
</feature>
<dbReference type="InterPro" id="IPR001789">
    <property type="entry name" value="Sig_transdc_resp-reg_receiver"/>
</dbReference>
<dbReference type="Pfam" id="PF00512">
    <property type="entry name" value="HisKA"/>
    <property type="match status" value="1"/>
</dbReference>
<dbReference type="InterPro" id="IPR036890">
    <property type="entry name" value="HATPase_C_sf"/>
</dbReference>
<evidence type="ECO:0000256" key="5">
    <source>
        <dbReference type="ARBA" id="ARBA00022679"/>
    </source>
</evidence>
<dbReference type="Gene3D" id="3.30.565.10">
    <property type="entry name" value="Histidine kinase-like ATPase, C-terminal domain"/>
    <property type="match status" value="1"/>
</dbReference>
<dbReference type="GO" id="GO:0000155">
    <property type="term" value="F:phosphorelay sensor kinase activity"/>
    <property type="evidence" value="ECO:0007669"/>
    <property type="project" value="InterPro"/>
</dbReference>
<dbReference type="InterPro" id="IPR013767">
    <property type="entry name" value="PAS_fold"/>
</dbReference>
<protein>
    <recommendedName>
        <fullName evidence="3">histidine kinase</fullName>
        <ecNumber evidence="3">2.7.13.3</ecNumber>
    </recommendedName>
</protein>
<feature type="modified residue" description="4-aspartylphosphate" evidence="12">
    <location>
        <position position="610"/>
    </location>
</feature>
<name>A0AA41Z0C4_9HYPH</name>
<comment type="caution">
    <text evidence="17">The sequence shown here is derived from an EMBL/GenBank/DDBJ whole genome shotgun (WGS) entry which is preliminary data.</text>
</comment>
<evidence type="ECO:0000259" key="14">
    <source>
        <dbReference type="PROSITE" id="PS50110"/>
    </source>
</evidence>
<dbReference type="InterPro" id="IPR013655">
    <property type="entry name" value="PAS_fold_3"/>
</dbReference>
<feature type="modified residue" description="4-aspartylphosphate" evidence="12">
    <location>
        <position position="728"/>
    </location>
</feature>
<feature type="domain" description="PAC" evidence="16">
    <location>
        <begin position="229"/>
        <end position="287"/>
    </location>
</feature>
<keyword evidence="7" id="KW-0418">Kinase</keyword>
<dbReference type="GO" id="GO:0005524">
    <property type="term" value="F:ATP binding"/>
    <property type="evidence" value="ECO:0007669"/>
    <property type="project" value="UniProtKB-KW"/>
</dbReference>
<dbReference type="EMBL" id="JAMOIM010000015">
    <property type="protein sequence ID" value="MCW6510423.1"/>
    <property type="molecule type" value="Genomic_DNA"/>
</dbReference>
<dbReference type="InterPro" id="IPR004358">
    <property type="entry name" value="Sig_transdc_His_kin-like_C"/>
</dbReference>
<feature type="domain" description="Response regulatory" evidence="14">
    <location>
        <begin position="561"/>
        <end position="674"/>
    </location>
</feature>
<dbReference type="CDD" id="cd16922">
    <property type="entry name" value="HATPase_EvgS-ArcB-TorS-like"/>
    <property type="match status" value="1"/>
</dbReference>
<evidence type="ECO:0000259" key="13">
    <source>
        <dbReference type="PROSITE" id="PS50109"/>
    </source>
</evidence>
<comment type="subcellular location">
    <subcellularLocation>
        <location evidence="2">Membrane</location>
    </subcellularLocation>
</comment>
<feature type="domain" description="Response regulatory" evidence="14">
    <location>
        <begin position="679"/>
        <end position="794"/>
    </location>
</feature>
<gene>
    <name evidence="17" type="ORF">M8523_20600</name>
</gene>
<evidence type="ECO:0000313" key="17">
    <source>
        <dbReference type="EMBL" id="MCW6510423.1"/>
    </source>
</evidence>
<dbReference type="PROSITE" id="PS50113">
    <property type="entry name" value="PAC"/>
    <property type="match status" value="1"/>
</dbReference>
<dbReference type="Gene3D" id="3.40.50.2300">
    <property type="match status" value="2"/>
</dbReference>
<dbReference type="GO" id="GO:0009927">
    <property type="term" value="F:histidine phosphotransfer kinase activity"/>
    <property type="evidence" value="ECO:0007669"/>
    <property type="project" value="TreeGrafter"/>
</dbReference>
<keyword evidence="5" id="KW-0808">Transferase</keyword>
<dbReference type="InterPro" id="IPR011006">
    <property type="entry name" value="CheY-like_superfamily"/>
</dbReference>
<dbReference type="InterPro" id="IPR035965">
    <property type="entry name" value="PAS-like_dom_sf"/>
</dbReference>
<evidence type="ECO:0000256" key="12">
    <source>
        <dbReference type="PROSITE-ProRule" id="PRU00169"/>
    </source>
</evidence>
<dbReference type="CDD" id="cd00082">
    <property type="entry name" value="HisKA"/>
    <property type="match status" value="1"/>
</dbReference>
<evidence type="ECO:0000256" key="9">
    <source>
        <dbReference type="ARBA" id="ARBA00023012"/>
    </source>
</evidence>
<dbReference type="SUPFAM" id="SSF55874">
    <property type="entry name" value="ATPase domain of HSP90 chaperone/DNA topoisomerase II/histidine kinase"/>
    <property type="match status" value="1"/>
</dbReference>
<reference evidence="17" key="1">
    <citation type="submission" date="2022-05" db="EMBL/GenBank/DDBJ databases">
        <authorList>
            <person name="Pankratov T."/>
        </authorList>
    </citation>
    <scope>NUCLEOTIDE SEQUENCE</scope>
    <source>
        <strain evidence="17">BP6-180914</strain>
    </source>
</reference>
<proteinExistence type="predicted"/>
<dbReference type="InterPro" id="IPR036097">
    <property type="entry name" value="HisK_dim/P_sf"/>
</dbReference>
<keyword evidence="10" id="KW-0472">Membrane</keyword>
<dbReference type="SUPFAM" id="SSF47384">
    <property type="entry name" value="Homodimeric domain of signal transducing histidine kinase"/>
    <property type="match status" value="1"/>
</dbReference>
<dbReference type="GO" id="GO:0005886">
    <property type="term" value="C:plasma membrane"/>
    <property type="evidence" value="ECO:0007669"/>
    <property type="project" value="TreeGrafter"/>
</dbReference>
<comment type="catalytic activity">
    <reaction evidence="1">
        <text>ATP + protein L-histidine = ADP + protein N-phospho-L-histidine.</text>
        <dbReference type="EC" id="2.7.13.3"/>
    </reaction>
</comment>
<dbReference type="Gene3D" id="1.10.287.130">
    <property type="match status" value="1"/>
</dbReference>
<dbReference type="CDD" id="cd17574">
    <property type="entry name" value="REC_OmpR"/>
    <property type="match status" value="1"/>
</dbReference>
<evidence type="ECO:0000259" key="16">
    <source>
        <dbReference type="PROSITE" id="PS50113"/>
    </source>
</evidence>
<dbReference type="SMART" id="SM00091">
    <property type="entry name" value="PAS"/>
    <property type="match status" value="2"/>
</dbReference>
<dbReference type="PROSITE" id="PS50110">
    <property type="entry name" value="RESPONSE_REGULATORY"/>
    <property type="match status" value="2"/>
</dbReference>
<dbReference type="InterPro" id="IPR005467">
    <property type="entry name" value="His_kinase_dom"/>
</dbReference>
<keyword evidence="6" id="KW-0547">Nucleotide-binding</keyword>
<dbReference type="CDD" id="cd00156">
    <property type="entry name" value="REC"/>
    <property type="match status" value="1"/>
</dbReference>
<dbReference type="SUPFAM" id="SSF52172">
    <property type="entry name" value="CheY-like"/>
    <property type="match status" value="2"/>
</dbReference>
<keyword evidence="18" id="KW-1185">Reference proteome</keyword>
<organism evidence="17 18">
    <name type="scientific">Lichenifustis flavocetrariae</name>
    <dbReference type="NCBI Taxonomy" id="2949735"/>
    <lineage>
        <taxon>Bacteria</taxon>
        <taxon>Pseudomonadati</taxon>
        <taxon>Pseudomonadota</taxon>
        <taxon>Alphaproteobacteria</taxon>
        <taxon>Hyphomicrobiales</taxon>
        <taxon>Lichenihabitantaceae</taxon>
        <taxon>Lichenifustis</taxon>
    </lineage>
</organism>
<dbReference type="Pfam" id="PF08447">
    <property type="entry name" value="PAS_3"/>
    <property type="match status" value="1"/>
</dbReference>
<dbReference type="Pfam" id="PF02518">
    <property type="entry name" value="HATPase_c"/>
    <property type="match status" value="1"/>
</dbReference>
<evidence type="ECO:0000256" key="8">
    <source>
        <dbReference type="ARBA" id="ARBA00022840"/>
    </source>
</evidence>
<sequence>MSTRLDQWAFADTLSDGIYGVDPQGRCSFINTAALRLLGYGSADELVGRNMHDLIHHTRPDGTPFPAAACPLLHTLTSGRPVRLDNEVLWRKDGTSFIAEYSSFPLFEAGPAPSGSVITFKDRTSVAGGQSATQQPIESLWGSVERRRAEEALRESETRFRTLADSMAQLAWMTGPDGAINWYNRRWYEYTGTTPDEMTGWGWKNVHHPDHIERVVAHISESFATGTPWEDTFPLRGKDGQYRWFLSRALPIRGLPEAGETKGRLIGWLGTNTDINDLREAEEQLNAAMQAAEEANKAKSEFIANMSHELRTPLSAIIGYSEMMQEEIGDGADGAELTPDLQKIEGNARHLLGLINDVLDLSKIESGKMEVFAETFDVAVMARDVASTVQNLMAKKGNELVVRLEPRLGSMQSDITKLRQILLNLLGNASKFTEGGTVTLSVMRLPGGSGGDWLVFRVADTGIGMTEEQLGRLFQRFSQADASTTRKFGGTGLGLSISKAFGVMLGGDLSVDSAQGQGSTFSVFLPAVLIDPNAAASGDPAPSTAVGPDDVLLADGSTLPIVLVIDDDPGQRDLMIRFLGREGFRACTAADGATGLELARSLHPKAILLDVTMPGLDGWSVLSALKADPDVSDIPVIMVTFVDERGLAASLGAADYVMKPVKWESFRQVMERYRDSEGSVLVVEDDQDMRHHMRSVLERDGWSVVEAGDGRAALERVAEAVPRVVLLDLEMPVMDGFAFLRAFRTAAGCAEVPVVVLTARDLTREDRKRLQGATEVLNKGVTSLAALSRELKAVTQAADAEKRQLA</sequence>
<evidence type="ECO:0000259" key="15">
    <source>
        <dbReference type="PROSITE" id="PS50112"/>
    </source>
</evidence>
<dbReference type="FunFam" id="3.30.450.20:FF:000099">
    <property type="entry name" value="Sensory box sensor histidine kinase"/>
    <property type="match status" value="1"/>
</dbReference>
<dbReference type="InterPro" id="IPR000700">
    <property type="entry name" value="PAS-assoc_C"/>
</dbReference>
<dbReference type="SMART" id="SM00388">
    <property type="entry name" value="HisKA"/>
    <property type="match status" value="1"/>
</dbReference>
<dbReference type="PANTHER" id="PTHR43047:SF72">
    <property type="entry name" value="OSMOSENSING HISTIDINE PROTEIN KINASE SLN1"/>
    <property type="match status" value="1"/>
</dbReference>
<keyword evidence="9" id="KW-0902">Two-component regulatory system</keyword>
<feature type="domain" description="Histidine kinase" evidence="13">
    <location>
        <begin position="305"/>
        <end position="529"/>
    </location>
</feature>
<dbReference type="GO" id="GO:0006355">
    <property type="term" value="P:regulation of DNA-templated transcription"/>
    <property type="evidence" value="ECO:0007669"/>
    <property type="project" value="InterPro"/>
</dbReference>
<dbReference type="Gene3D" id="3.30.450.20">
    <property type="entry name" value="PAS domain"/>
    <property type="match status" value="2"/>
</dbReference>
<dbReference type="Pfam" id="PF00989">
    <property type="entry name" value="PAS"/>
    <property type="match status" value="1"/>
</dbReference>
<dbReference type="Proteomes" id="UP001165667">
    <property type="component" value="Unassembled WGS sequence"/>
</dbReference>
<evidence type="ECO:0000313" key="18">
    <source>
        <dbReference type="Proteomes" id="UP001165667"/>
    </source>
</evidence>
<evidence type="ECO:0000256" key="1">
    <source>
        <dbReference type="ARBA" id="ARBA00000085"/>
    </source>
</evidence>
<feature type="domain" description="PAS" evidence="15">
    <location>
        <begin position="12"/>
        <end position="56"/>
    </location>
</feature>
<dbReference type="PROSITE" id="PS50109">
    <property type="entry name" value="HIS_KIN"/>
    <property type="match status" value="1"/>
</dbReference>
<dbReference type="InterPro" id="IPR000014">
    <property type="entry name" value="PAS"/>
</dbReference>
<evidence type="ECO:0000256" key="10">
    <source>
        <dbReference type="ARBA" id="ARBA00023136"/>
    </source>
</evidence>
<dbReference type="InterPro" id="IPR003661">
    <property type="entry name" value="HisK_dim/P_dom"/>
</dbReference>
<dbReference type="PANTHER" id="PTHR43047">
    <property type="entry name" value="TWO-COMPONENT HISTIDINE PROTEIN KINASE"/>
    <property type="match status" value="1"/>
</dbReference>
<keyword evidence="8" id="KW-0067">ATP-binding</keyword>
<dbReference type="InterPro" id="IPR003594">
    <property type="entry name" value="HATPase_dom"/>
</dbReference>
<dbReference type="RefSeq" id="WP_282586796.1">
    <property type="nucleotide sequence ID" value="NZ_JAMOIM010000015.1"/>
</dbReference>
<accession>A0AA41Z0C4</accession>
<evidence type="ECO:0000256" key="7">
    <source>
        <dbReference type="ARBA" id="ARBA00022777"/>
    </source>
</evidence>
<dbReference type="NCBIfam" id="TIGR00229">
    <property type="entry name" value="sensory_box"/>
    <property type="match status" value="2"/>
</dbReference>
<dbReference type="SMART" id="SM00448">
    <property type="entry name" value="REC"/>
    <property type="match status" value="2"/>
</dbReference>
<dbReference type="SMART" id="SM00387">
    <property type="entry name" value="HATPase_c"/>
    <property type="match status" value="1"/>
</dbReference>
<evidence type="ECO:0000256" key="6">
    <source>
        <dbReference type="ARBA" id="ARBA00022741"/>
    </source>
</evidence>
<dbReference type="AlphaFoldDB" id="A0AA41Z0C4"/>
<evidence type="ECO:0000256" key="3">
    <source>
        <dbReference type="ARBA" id="ARBA00012438"/>
    </source>
</evidence>
<dbReference type="FunFam" id="1.10.287.130:FF:000038">
    <property type="entry name" value="Sensory transduction histidine kinase"/>
    <property type="match status" value="1"/>
</dbReference>
<dbReference type="Pfam" id="PF00072">
    <property type="entry name" value="Response_reg"/>
    <property type="match status" value="2"/>
</dbReference>
<dbReference type="CDD" id="cd00130">
    <property type="entry name" value="PAS"/>
    <property type="match status" value="2"/>
</dbReference>
<dbReference type="FunFam" id="3.30.565.10:FF:000010">
    <property type="entry name" value="Sensor histidine kinase RcsC"/>
    <property type="match status" value="1"/>
</dbReference>
<keyword evidence="11" id="KW-0131">Cell cycle</keyword>
<evidence type="ECO:0000256" key="4">
    <source>
        <dbReference type="ARBA" id="ARBA00022553"/>
    </source>
</evidence>
<dbReference type="PRINTS" id="PR00344">
    <property type="entry name" value="BCTRLSENSOR"/>
</dbReference>
<keyword evidence="4 12" id="KW-0597">Phosphoprotein</keyword>
<dbReference type="SUPFAM" id="SSF55785">
    <property type="entry name" value="PYP-like sensor domain (PAS domain)"/>
    <property type="match status" value="2"/>
</dbReference>
<dbReference type="PROSITE" id="PS50112">
    <property type="entry name" value="PAS"/>
    <property type="match status" value="2"/>
</dbReference>
<dbReference type="EC" id="2.7.13.3" evidence="3"/>